<evidence type="ECO:0000256" key="9">
    <source>
        <dbReference type="ARBA" id="ARBA00023136"/>
    </source>
</evidence>
<dbReference type="AlphaFoldDB" id="A0A1B0BIY0"/>
<keyword evidence="13" id="KW-0808">Transferase</keyword>
<sequence length="644" mass="74575">MSLKINTAEIPSTMQLKRRICKAFTLECYLVIFGMSSFIFYLFMLRQDIQRGGWSANLTASRDTLLSMEARIRTKCLSEKFELTPNPLKNITQLMDSIHVPPLGVVKNKQDKYIRDIGYKHHAFNALVSNNIGLIRSIPDTRHKVCPRRYAIETLPTASVIICFYNEHKMTLFRSIKTVLERTPARLLKEIILVDDFSDLPELTFHLQLELYQQFSYDHLKYIRNDQREGLIRSRVIGAREAKGEVLIFLDSHIEVNEQWAEPLLRLISEENSTLGVPVIDLINPDTFAYLSSPLVRGGFNWGLHYKWENLPEGTLKNEEDFKGPFKSPTMAGGLFAVNRLYFNYIGSYDLGMDIWGGENLEISFRAWQCGGAIKIVPCSRVGHIFRKRRPYSSPDGSDTMLKNSLRLAHVWMDDYIKYYLKHEKLSSQEDFGDISERVNLRKRLKCQDFSWYLKNIYPELKLPGEEQVQQNKAPVFQPWHSRKRNYVKTYQLRLSESNLCASVVSPKVKGFWKKGSPLVLRPCLREKNQIWYETDKSEIILDRLLCLEATGDTEVVINKCHEMLGDQQWRHTTAERSPLYNMATGTCLRALKSEIDSELLINTSIKSPKNPQRCAYCGSVYSKVVAGQRYGDVMYYFLEWIIG</sequence>
<reference evidence="16" key="1">
    <citation type="submission" date="2015-01" db="EMBL/GenBank/DDBJ databases">
        <authorList>
            <person name="Aksoy S."/>
            <person name="Warren W."/>
            <person name="Wilson R.K."/>
        </authorList>
    </citation>
    <scope>NUCLEOTIDE SEQUENCE [LARGE SCALE GENOMIC DNA]</scope>
    <source>
        <strain evidence="16">IAEA</strain>
    </source>
</reference>
<dbReference type="SUPFAM" id="SSF53448">
    <property type="entry name" value="Nucleotide-diphospho-sugar transferases"/>
    <property type="match status" value="1"/>
</dbReference>
<dbReference type="InterPro" id="IPR001173">
    <property type="entry name" value="Glyco_trans_2-like"/>
</dbReference>
<comment type="pathway">
    <text evidence="13">Protein modification; protein glycosylation.</text>
</comment>
<comment type="similarity">
    <text evidence="3 13">Belongs to the glycosyltransferase 2 family. GalNAc-T subfamily.</text>
</comment>
<dbReference type="GO" id="GO:0008593">
    <property type="term" value="P:regulation of Notch signaling pathway"/>
    <property type="evidence" value="ECO:0007669"/>
    <property type="project" value="TreeGrafter"/>
</dbReference>
<dbReference type="InterPro" id="IPR029044">
    <property type="entry name" value="Nucleotide-diphossugar_trans"/>
</dbReference>
<dbReference type="Gene3D" id="3.90.550.10">
    <property type="entry name" value="Spore Coat Polysaccharide Biosynthesis Protein SpsA, Chain A"/>
    <property type="match status" value="1"/>
</dbReference>
<feature type="domain" description="Ricin B lectin" evidence="14">
    <location>
        <begin position="489"/>
        <end position="610"/>
    </location>
</feature>
<dbReference type="CDD" id="cd02510">
    <property type="entry name" value="pp-GalNAc-T"/>
    <property type="match status" value="1"/>
</dbReference>
<evidence type="ECO:0000256" key="13">
    <source>
        <dbReference type="RuleBase" id="RU361242"/>
    </source>
</evidence>
<keyword evidence="13" id="KW-0328">Glycosyltransferase</keyword>
<proteinExistence type="inferred from homology"/>
<dbReference type="GO" id="GO:0004653">
    <property type="term" value="F:polypeptide N-acetylgalactosaminyltransferase activity"/>
    <property type="evidence" value="ECO:0007669"/>
    <property type="project" value="TreeGrafter"/>
</dbReference>
<keyword evidence="5 13" id="KW-0430">Lectin</keyword>
<dbReference type="EnsemblMetazoa" id="GPPI031652-RA">
    <property type="protein sequence ID" value="GPPI031652-PA"/>
    <property type="gene ID" value="GPPI031652"/>
</dbReference>
<keyword evidence="12 13" id="KW-0464">Manganese</keyword>
<evidence type="ECO:0000256" key="12">
    <source>
        <dbReference type="ARBA" id="ARBA00023211"/>
    </source>
</evidence>
<evidence type="ECO:0000256" key="6">
    <source>
        <dbReference type="ARBA" id="ARBA00022968"/>
    </source>
</evidence>
<comment type="subcellular location">
    <subcellularLocation>
        <location evidence="2 13">Golgi apparatus membrane</location>
        <topology evidence="2 13">Single-pass type II membrane protein</topology>
    </subcellularLocation>
</comment>
<protein>
    <recommendedName>
        <fullName evidence="13">Polypeptide N-acetylgalactosaminyltransferase</fullName>
        <ecNumber evidence="13">2.4.1.-</ecNumber>
    </recommendedName>
    <alternativeName>
        <fullName evidence="13">Protein-UDP acetylgalactosaminyltransferase</fullName>
    </alternativeName>
</protein>
<dbReference type="Pfam" id="PF00652">
    <property type="entry name" value="Ricin_B_lectin"/>
    <property type="match status" value="1"/>
</dbReference>
<dbReference type="InterPro" id="IPR045885">
    <property type="entry name" value="GalNAc-T"/>
</dbReference>
<keyword evidence="8 13" id="KW-0333">Golgi apparatus</keyword>
<evidence type="ECO:0000256" key="10">
    <source>
        <dbReference type="ARBA" id="ARBA00023157"/>
    </source>
</evidence>
<dbReference type="VEuPathDB" id="VectorBase:GPPI031652"/>
<evidence type="ECO:0000256" key="7">
    <source>
        <dbReference type="ARBA" id="ARBA00022989"/>
    </source>
</evidence>
<dbReference type="InterPro" id="IPR000772">
    <property type="entry name" value="Ricin_B_lectin"/>
</dbReference>
<dbReference type="EC" id="2.4.1.-" evidence="13"/>
<keyword evidence="10 13" id="KW-1015">Disulfide bond</keyword>
<dbReference type="GO" id="GO:0030246">
    <property type="term" value="F:carbohydrate binding"/>
    <property type="evidence" value="ECO:0007669"/>
    <property type="project" value="UniProtKB-KW"/>
</dbReference>
<keyword evidence="7 13" id="KW-1133">Transmembrane helix</keyword>
<organism evidence="15 16">
    <name type="scientific">Glossina palpalis gambiensis</name>
    <dbReference type="NCBI Taxonomy" id="67801"/>
    <lineage>
        <taxon>Eukaryota</taxon>
        <taxon>Metazoa</taxon>
        <taxon>Ecdysozoa</taxon>
        <taxon>Arthropoda</taxon>
        <taxon>Hexapoda</taxon>
        <taxon>Insecta</taxon>
        <taxon>Pterygota</taxon>
        <taxon>Neoptera</taxon>
        <taxon>Endopterygota</taxon>
        <taxon>Diptera</taxon>
        <taxon>Brachycera</taxon>
        <taxon>Muscomorpha</taxon>
        <taxon>Hippoboscoidea</taxon>
        <taxon>Glossinidae</taxon>
        <taxon>Glossina</taxon>
    </lineage>
</organism>
<keyword evidence="4 13" id="KW-0812">Transmembrane</keyword>
<keyword evidence="6" id="KW-0735">Signal-anchor</keyword>
<dbReference type="GO" id="GO:0005112">
    <property type="term" value="F:Notch binding"/>
    <property type="evidence" value="ECO:0007669"/>
    <property type="project" value="TreeGrafter"/>
</dbReference>
<evidence type="ECO:0000313" key="16">
    <source>
        <dbReference type="Proteomes" id="UP000092460"/>
    </source>
</evidence>
<dbReference type="Proteomes" id="UP000092460">
    <property type="component" value="Unassembled WGS sequence"/>
</dbReference>
<dbReference type="SUPFAM" id="SSF50370">
    <property type="entry name" value="Ricin B-like lectins"/>
    <property type="match status" value="1"/>
</dbReference>
<dbReference type="UniPathway" id="UPA00378"/>
<comment type="cofactor">
    <cofactor evidence="1 13">
        <name>Mn(2+)</name>
        <dbReference type="ChEBI" id="CHEBI:29035"/>
    </cofactor>
</comment>
<dbReference type="STRING" id="67801.A0A1B0BIY0"/>
<dbReference type="InterPro" id="IPR035992">
    <property type="entry name" value="Ricin_B-like_lectins"/>
</dbReference>
<evidence type="ECO:0000259" key="14">
    <source>
        <dbReference type="SMART" id="SM00458"/>
    </source>
</evidence>
<dbReference type="PANTHER" id="PTHR11675:SF63">
    <property type="entry name" value="POLYPEPTIDE N-ACETYLGALACTOSAMINYLTRANSFERASE"/>
    <property type="match status" value="1"/>
</dbReference>
<keyword evidence="11" id="KW-0325">Glycoprotein</keyword>
<feature type="transmembrane region" description="Helical" evidence="13">
    <location>
        <begin position="20"/>
        <end position="43"/>
    </location>
</feature>
<evidence type="ECO:0000256" key="8">
    <source>
        <dbReference type="ARBA" id="ARBA00023034"/>
    </source>
</evidence>
<dbReference type="EMBL" id="JXJN01015223">
    <property type="status" value="NOT_ANNOTATED_CDS"/>
    <property type="molecule type" value="Genomic_DNA"/>
</dbReference>
<dbReference type="PANTHER" id="PTHR11675">
    <property type="entry name" value="N-ACETYLGALACTOSAMINYLTRANSFERASE"/>
    <property type="match status" value="1"/>
</dbReference>
<dbReference type="SMART" id="SM00458">
    <property type="entry name" value="RICIN"/>
    <property type="match status" value="1"/>
</dbReference>
<dbReference type="Gene3D" id="2.80.10.50">
    <property type="match status" value="1"/>
</dbReference>
<dbReference type="GO" id="GO:0006493">
    <property type="term" value="P:protein O-linked glycosylation"/>
    <property type="evidence" value="ECO:0007669"/>
    <property type="project" value="TreeGrafter"/>
</dbReference>
<name>A0A1B0BIY0_9MUSC</name>
<evidence type="ECO:0000256" key="3">
    <source>
        <dbReference type="ARBA" id="ARBA00005680"/>
    </source>
</evidence>
<dbReference type="PROSITE" id="PS50231">
    <property type="entry name" value="RICIN_B_LECTIN"/>
    <property type="match status" value="1"/>
</dbReference>
<dbReference type="Pfam" id="PF00535">
    <property type="entry name" value="Glycos_transf_2"/>
    <property type="match status" value="1"/>
</dbReference>
<dbReference type="FunFam" id="3.90.550.10:FF:000053">
    <property type="entry name" value="Polypeptide N-acetylgalactosaminyltransferase"/>
    <property type="match status" value="1"/>
</dbReference>
<reference evidence="15" key="2">
    <citation type="submission" date="2020-05" db="UniProtKB">
        <authorList>
            <consortium name="EnsemblMetazoa"/>
        </authorList>
    </citation>
    <scope>IDENTIFICATION</scope>
    <source>
        <strain evidence="15">IAEA</strain>
    </source>
</reference>
<evidence type="ECO:0000313" key="15">
    <source>
        <dbReference type="EnsemblMetazoa" id="GPPI031652-PA"/>
    </source>
</evidence>
<evidence type="ECO:0000256" key="5">
    <source>
        <dbReference type="ARBA" id="ARBA00022734"/>
    </source>
</evidence>
<evidence type="ECO:0000256" key="1">
    <source>
        <dbReference type="ARBA" id="ARBA00001936"/>
    </source>
</evidence>
<dbReference type="GO" id="GO:0000139">
    <property type="term" value="C:Golgi membrane"/>
    <property type="evidence" value="ECO:0007669"/>
    <property type="project" value="UniProtKB-SubCell"/>
</dbReference>
<accession>A0A1B0BIY0</accession>
<evidence type="ECO:0000256" key="11">
    <source>
        <dbReference type="ARBA" id="ARBA00023180"/>
    </source>
</evidence>
<keyword evidence="16" id="KW-1185">Reference proteome</keyword>
<evidence type="ECO:0000256" key="4">
    <source>
        <dbReference type="ARBA" id="ARBA00022692"/>
    </source>
</evidence>
<evidence type="ECO:0000256" key="2">
    <source>
        <dbReference type="ARBA" id="ARBA00004323"/>
    </source>
</evidence>
<keyword evidence="9 13" id="KW-0472">Membrane</keyword>